<dbReference type="EMBL" id="AYSL01001280">
    <property type="protein sequence ID" value="KTF06238.1"/>
    <property type="molecule type" value="Genomic_DNA"/>
</dbReference>
<feature type="region of interest" description="Disordered" evidence="1">
    <location>
        <begin position="46"/>
        <end position="79"/>
    </location>
</feature>
<accession>A0A1B6NSC3</accession>
<evidence type="ECO:0000256" key="1">
    <source>
        <dbReference type="SAM" id="MobiDB-lite"/>
    </source>
</evidence>
<dbReference type="PROSITE" id="PS51257">
    <property type="entry name" value="PROKAR_LIPOPROTEIN"/>
    <property type="match status" value="1"/>
</dbReference>
<gene>
    <name evidence="2" type="ORF">MGSAQ_002265</name>
</gene>
<evidence type="ECO:0008006" key="3">
    <source>
        <dbReference type="Google" id="ProtNLM"/>
    </source>
</evidence>
<name>A0A1B6NSC3_9ZZZZ</name>
<protein>
    <recommendedName>
        <fullName evidence="3">Lipoprotein</fullName>
    </recommendedName>
</protein>
<dbReference type="AlphaFoldDB" id="A0A1B6NSC3"/>
<evidence type="ECO:0000313" key="2">
    <source>
        <dbReference type="EMBL" id="KTF06238.1"/>
    </source>
</evidence>
<feature type="compositionally biased region" description="Basic and acidic residues" evidence="1">
    <location>
        <begin position="48"/>
        <end position="61"/>
    </location>
</feature>
<organism evidence="2">
    <name type="scientific">marine sediment metagenome</name>
    <dbReference type="NCBI Taxonomy" id="412755"/>
    <lineage>
        <taxon>unclassified sequences</taxon>
        <taxon>metagenomes</taxon>
        <taxon>ecological metagenomes</taxon>
    </lineage>
</organism>
<sequence>MKYLILSLFSLFIVGCGTINTPNDGVDAIYNTTSAVIKGENSNCSTGHIEDRKKCKSRSQEKTNAISESIKKHRRDSGV</sequence>
<proteinExistence type="predicted"/>
<reference evidence="2" key="1">
    <citation type="submission" date="2013-11" db="EMBL/GenBank/DDBJ databases">
        <title>Microbial diversity, functional groups and degradation webs in Northern and Southern Mediterranean and Red Sea marine crude oil polluted sites.</title>
        <authorList>
            <person name="Daffonchio D."/>
            <person name="Mapelli F."/>
            <person name="Ferrer M."/>
            <person name="Richter M."/>
            <person name="Cherif A."/>
            <person name="Malkawi H.I."/>
            <person name="Yakimov M.M."/>
            <person name="Abdel-Fattah Y.R."/>
            <person name="Blaghen M."/>
            <person name="Golyshin P.N."/>
            <person name="Kalogerakis N."/>
            <person name="Boon N."/>
            <person name="Magagnini M."/>
            <person name="Fava F."/>
        </authorList>
    </citation>
    <scope>NUCLEOTIDE SEQUENCE</scope>
</reference>
<comment type="caution">
    <text evidence="2">The sequence shown here is derived from an EMBL/GenBank/DDBJ whole genome shotgun (WGS) entry which is preliminary data.</text>
</comment>